<evidence type="ECO:0000313" key="2">
    <source>
        <dbReference type="Proteomes" id="UP001164929"/>
    </source>
</evidence>
<keyword evidence="2" id="KW-1185">Reference proteome</keyword>
<name>A0AAD6QFC9_9ROSI</name>
<dbReference type="AlphaFoldDB" id="A0AAD6QFC9"/>
<organism evidence="1 2">
    <name type="scientific">Populus alba x Populus x berolinensis</name>
    <dbReference type="NCBI Taxonomy" id="444605"/>
    <lineage>
        <taxon>Eukaryota</taxon>
        <taxon>Viridiplantae</taxon>
        <taxon>Streptophyta</taxon>
        <taxon>Embryophyta</taxon>
        <taxon>Tracheophyta</taxon>
        <taxon>Spermatophyta</taxon>
        <taxon>Magnoliopsida</taxon>
        <taxon>eudicotyledons</taxon>
        <taxon>Gunneridae</taxon>
        <taxon>Pentapetalae</taxon>
        <taxon>rosids</taxon>
        <taxon>fabids</taxon>
        <taxon>Malpighiales</taxon>
        <taxon>Salicaceae</taxon>
        <taxon>Saliceae</taxon>
        <taxon>Populus</taxon>
    </lineage>
</organism>
<dbReference type="EMBL" id="JAQIZT010000008">
    <property type="protein sequence ID" value="KAJ6989330.1"/>
    <property type="molecule type" value="Genomic_DNA"/>
</dbReference>
<proteinExistence type="predicted"/>
<evidence type="ECO:0000313" key="1">
    <source>
        <dbReference type="EMBL" id="KAJ6989330.1"/>
    </source>
</evidence>
<comment type="caution">
    <text evidence="1">The sequence shown here is derived from an EMBL/GenBank/DDBJ whole genome shotgun (WGS) entry which is preliminary data.</text>
</comment>
<sequence length="50" mass="5889">MILHRIQPPVKNSSKQSPAYIAEQMEEQLHCESATNDLKYHPDLYIHLNR</sequence>
<protein>
    <submittedName>
        <fullName evidence="1">Uncharacterized protein</fullName>
    </submittedName>
</protein>
<gene>
    <name evidence="1" type="ORF">NC653_022038</name>
</gene>
<reference evidence="1" key="1">
    <citation type="journal article" date="2023" name="Mol. Ecol. Resour.">
        <title>Chromosome-level genome assembly of a triploid poplar Populus alba 'Berolinensis'.</title>
        <authorList>
            <person name="Chen S."/>
            <person name="Yu Y."/>
            <person name="Wang X."/>
            <person name="Wang S."/>
            <person name="Zhang T."/>
            <person name="Zhou Y."/>
            <person name="He R."/>
            <person name="Meng N."/>
            <person name="Wang Y."/>
            <person name="Liu W."/>
            <person name="Liu Z."/>
            <person name="Liu J."/>
            <person name="Guo Q."/>
            <person name="Huang H."/>
            <person name="Sederoff R.R."/>
            <person name="Wang G."/>
            <person name="Qu G."/>
            <person name="Chen S."/>
        </authorList>
    </citation>
    <scope>NUCLEOTIDE SEQUENCE</scope>
    <source>
        <strain evidence="1">SC-2020</strain>
    </source>
</reference>
<accession>A0AAD6QFC9</accession>
<dbReference type="Proteomes" id="UP001164929">
    <property type="component" value="Chromosome 8"/>
</dbReference>